<feature type="compositionally biased region" description="Low complexity" evidence="2">
    <location>
        <begin position="1056"/>
        <end position="1069"/>
    </location>
</feature>
<feature type="compositionally biased region" description="Acidic residues" evidence="2">
    <location>
        <begin position="1199"/>
        <end position="1208"/>
    </location>
</feature>
<dbReference type="Proteomes" id="UP001295423">
    <property type="component" value="Unassembled WGS sequence"/>
</dbReference>
<feature type="coiled-coil region" evidence="1">
    <location>
        <begin position="1081"/>
        <end position="1157"/>
    </location>
</feature>
<feature type="compositionally biased region" description="Polar residues" evidence="2">
    <location>
        <begin position="853"/>
        <end position="870"/>
    </location>
</feature>
<organism evidence="3 4">
    <name type="scientific">Cylindrotheca closterium</name>
    <dbReference type="NCBI Taxonomy" id="2856"/>
    <lineage>
        <taxon>Eukaryota</taxon>
        <taxon>Sar</taxon>
        <taxon>Stramenopiles</taxon>
        <taxon>Ochrophyta</taxon>
        <taxon>Bacillariophyta</taxon>
        <taxon>Bacillariophyceae</taxon>
        <taxon>Bacillariophycidae</taxon>
        <taxon>Bacillariales</taxon>
        <taxon>Bacillariaceae</taxon>
        <taxon>Cylindrotheca</taxon>
    </lineage>
</organism>
<feature type="region of interest" description="Disordered" evidence="2">
    <location>
        <begin position="391"/>
        <end position="425"/>
    </location>
</feature>
<evidence type="ECO:0000256" key="1">
    <source>
        <dbReference type="SAM" id="Coils"/>
    </source>
</evidence>
<evidence type="ECO:0000256" key="2">
    <source>
        <dbReference type="SAM" id="MobiDB-lite"/>
    </source>
</evidence>
<feature type="compositionally biased region" description="Basic and acidic residues" evidence="2">
    <location>
        <begin position="410"/>
        <end position="425"/>
    </location>
</feature>
<feature type="compositionally biased region" description="Basic and acidic residues" evidence="2">
    <location>
        <begin position="518"/>
        <end position="531"/>
    </location>
</feature>
<evidence type="ECO:0000313" key="4">
    <source>
        <dbReference type="Proteomes" id="UP001295423"/>
    </source>
</evidence>
<comment type="caution">
    <text evidence="3">The sequence shown here is derived from an EMBL/GenBank/DDBJ whole genome shotgun (WGS) entry which is preliminary data.</text>
</comment>
<feature type="region of interest" description="Disordered" evidence="2">
    <location>
        <begin position="1176"/>
        <end position="1221"/>
    </location>
</feature>
<keyword evidence="1" id="KW-0175">Coiled coil</keyword>
<name>A0AAD2CV24_9STRA</name>
<feature type="region of interest" description="Disordered" evidence="2">
    <location>
        <begin position="1234"/>
        <end position="1257"/>
    </location>
</feature>
<feature type="region of interest" description="Disordered" evidence="2">
    <location>
        <begin position="201"/>
        <end position="249"/>
    </location>
</feature>
<feature type="coiled-coil region" evidence="1">
    <location>
        <begin position="978"/>
        <end position="1047"/>
    </location>
</feature>
<proteinExistence type="predicted"/>
<accession>A0AAD2CV24</accession>
<feature type="coiled-coil region" evidence="1">
    <location>
        <begin position="132"/>
        <end position="200"/>
    </location>
</feature>
<keyword evidence="4" id="KW-1185">Reference proteome</keyword>
<reference evidence="3" key="1">
    <citation type="submission" date="2023-08" db="EMBL/GenBank/DDBJ databases">
        <authorList>
            <person name="Audoor S."/>
            <person name="Bilcke G."/>
        </authorList>
    </citation>
    <scope>NUCLEOTIDE SEQUENCE</scope>
</reference>
<sequence>MAPTTIAINQEVAPEVSPMREPEFGEQNRELYEKYCNQEKSIQTLRSKYMEAKGRLDRMRTEGSAQKKMILDISDIVEALRSISVDSVGAGNDGNAENVENGDLDQIAKKIQAIDKQLKTSMLHTVQLDELKKIANSTISDQEAQIKALEDQVDLMEARLRHSQTHKEIMLPDTSYEAQLSSMQSTITNLKSKIKGYELERDHNGISGNKPQIIDLTGAEENSDPPGSATASCTTEEGASHPSDPTTLADDYRAAKDRVEELESTNKKMNEDLQESITKMSEVTESATALQIDLLAMEENLIEVKDENERLLREKQNFELKMEKLEAEVEQANAVKKDFEELERTVIAKVEELEHDNSLLKEGQENSITKIADLAAALEETENAKAKLQEENNKLQLENSENAKLLEQLSNERSEGEQSKQDYEELERTVIARVEELEKENKALKEENENLQSTPCSIETAAVEEDDEEKERLVSTSRSLETPKVEEEEKSASRFIDIPEVEEAKEKENIPSTSRSIETPKVENDSDEAKQQEAQQDDIQEKLAHIEKLEQQNTDYMDDVRVLAEENSGLKVEARELEEKNGLLNNLVKELQDEIIEVKDNARNLEHEISEVREVAKDLERKYSEAKTTAEETQLDLDKAKETAASQEELKDEIKKSKETIEALKNKSAETMSSFQDLEEENKRLSAAMNDLAEENDRLAYAQEEQNRASVVVNRPWEKKEPTKTQKLAMEAENEKLRDENNENLVRIATLTNSLDDKESQIIELQETLDLMNSLEEENKKLQDQQDDKSRSDDSTRLRDLEAENKRMKETMLPEEEAQKLRKDYQDMQNKLKAVSKNLVYLQAQHAKLLDDGTSSHGASSAVSTNGSQHSAKDMRAFDKIKSLHQAVAMKLADFGEENATLREQLDAAHVKISKQQETVTVLQTIKEDYAKLMDEYHRTVSQLNAKENSMVSLMRLQQEHADAHAKITVLQWENDDLSRSREMYNNAEARIATLERQVMEENENLSEEKSKSAEYLSDTKEVIAAYKELEAEHQEVSEKVQMLQALMEGEESAEGQGTQSNSSSSTQTVEKQRNAAWKQVRALEEQVSSERKKAATATEARIAREGDLKLVLGEYESIQLQYENVIKRVENLKGKNSELKAKNRDLKAKNHHLAKRQRDTLVIPEEKPFEIIVVDDDDGEQHEGAARTMEQKMIQAQQEDDDDDDDNSSSSSTAPARGISNELVALWRNFGIKKTKKQQQQQQQSGNRAAGSNKLPMTTTTTTAAAADNNGGGDDQQSVISRISTHLEMRQEAAESEHLQKLEERHDQAMAKLERMESQLLLAQREAEDAHKTQVSKEVKLRDISAKLFKLEREHQDLQSTVQSLRSQLSTANKESRSMEVEVKGMRKRLDDRNLEYKDLQVKHNAFCKKFSDADVSKMEEMVKENENLNACCKEYLTSVAEIKEDDKPPKKKTLAELP</sequence>
<feature type="region of interest" description="Disordered" evidence="2">
    <location>
        <begin position="1"/>
        <end position="23"/>
    </location>
</feature>
<evidence type="ECO:0000313" key="3">
    <source>
        <dbReference type="EMBL" id="CAJ1946489.1"/>
    </source>
</evidence>
<feature type="compositionally biased region" description="Basic and acidic residues" evidence="2">
    <location>
        <begin position="481"/>
        <end position="492"/>
    </location>
</feature>
<dbReference type="EMBL" id="CAKOGP040001702">
    <property type="protein sequence ID" value="CAJ1946489.1"/>
    <property type="molecule type" value="Genomic_DNA"/>
</dbReference>
<protein>
    <submittedName>
        <fullName evidence="3">Uncharacterized protein</fullName>
    </submittedName>
</protein>
<feature type="coiled-coil region" evidence="1">
    <location>
        <begin position="1293"/>
        <end position="1383"/>
    </location>
</feature>
<gene>
    <name evidence="3" type="ORF">CYCCA115_LOCUS10631</name>
</gene>
<feature type="region of interest" description="Disordered" evidence="2">
    <location>
        <begin position="852"/>
        <end position="871"/>
    </location>
</feature>
<feature type="region of interest" description="Disordered" evidence="2">
    <location>
        <begin position="441"/>
        <end position="538"/>
    </location>
</feature>
<feature type="region of interest" description="Disordered" evidence="2">
    <location>
        <begin position="1048"/>
        <end position="1076"/>
    </location>
</feature>
<feature type="region of interest" description="Disordered" evidence="2">
    <location>
        <begin position="780"/>
        <end position="808"/>
    </location>
</feature>
<feature type="coiled-coil region" evidence="1">
    <location>
        <begin position="252"/>
        <end position="345"/>
    </location>
</feature>